<gene>
    <name evidence="1" type="ORF">ALEPTO_LOCUS7984</name>
</gene>
<evidence type="ECO:0000313" key="2">
    <source>
        <dbReference type="Proteomes" id="UP000789508"/>
    </source>
</evidence>
<accession>A0A9N9GCJ0</accession>
<dbReference type="PANTHER" id="PTHR34494">
    <property type="entry name" value="PROTEIN CBG25024"/>
    <property type="match status" value="1"/>
</dbReference>
<dbReference type="PANTHER" id="PTHR34494:SF1">
    <property type="entry name" value="PROTEIN CBG25024"/>
    <property type="match status" value="1"/>
</dbReference>
<sequence>MGNVDSIPVVSQTKSLVQVIGGDAEGARRTQENFSRGAPIVSQARSLVEVISGDEEAARKTQEYFAEEIVSTATTTPLLGHAIGAAHYIVGDVDRGDAAMKAASRTTGVTLAGIGGFAIGGPFGAASLSTVAGAAMDGIITGVDTAAHNEYRPYGYVAAGENIKKNGANSREIFDFAMIPAGDAMTGLNVARNKLIKTTRR</sequence>
<name>A0A9N9GCJ0_9GLOM</name>
<protein>
    <submittedName>
        <fullName evidence="1">4698_t:CDS:1</fullName>
    </submittedName>
</protein>
<dbReference type="EMBL" id="CAJVPS010003998">
    <property type="protein sequence ID" value="CAG8597494.1"/>
    <property type="molecule type" value="Genomic_DNA"/>
</dbReference>
<proteinExistence type="predicted"/>
<evidence type="ECO:0000313" key="1">
    <source>
        <dbReference type="EMBL" id="CAG8597494.1"/>
    </source>
</evidence>
<organism evidence="1 2">
    <name type="scientific">Ambispora leptoticha</name>
    <dbReference type="NCBI Taxonomy" id="144679"/>
    <lineage>
        <taxon>Eukaryota</taxon>
        <taxon>Fungi</taxon>
        <taxon>Fungi incertae sedis</taxon>
        <taxon>Mucoromycota</taxon>
        <taxon>Glomeromycotina</taxon>
        <taxon>Glomeromycetes</taxon>
        <taxon>Archaeosporales</taxon>
        <taxon>Ambisporaceae</taxon>
        <taxon>Ambispora</taxon>
    </lineage>
</organism>
<reference evidence="1" key="1">
    <citation type="submission" date="2021-06" db="EMBL/GenBank/DDBJ databases">
        <authorList>
            <person name="Kallberg Y."/>
            <person name="Tangrot J."/>
            <person name="Rosling A."/>
        </authorList>
    </citation>
    <scope>NUCLEOTIDE SEQUENCE</scope>
    <source>
        <strain evidence="1">FL130A</strain>
    </source>
</reference>
<comment type="caution">
    <text evidence="1">The sequence shown here is derived from an EMBL/GenBank/DDBJ whole genome shotgun (WGS) entry which is preliminary data.</text>
</comment>
<dbReference type="AlphaFoldDB" id="A0A9N9GCJ0"/>
<keyword evidence="2" id="KW-1185">Reference proteome</keyword>
<dbReference type="OrthoDB" id="5599852at2759"/>
<dbReference type="Proteomes" id="UP000789508">
    <property type="component" value="Unassembled WGS sequence"/>
</dbReference>